<dbReference type="InterPro" id="IPR007129">
    <property type="entry name" value="Ubiqinol_cyt_c_chaperone_CPB3"/>
</dbReference>
<dbReference type="PANTHER" id="PTHR12184:SF1">
    <property type="entry name" value="UBIQUINOL-CYTOCHROME-C REDUCTASE COMPLEX ASSEMBLY FACTOR 1"/>
    <property type="match status" value="1"/>
</dbReference>
<dbReference type="InterPro" id="IPR021150">
    <property type="entry name" value="Ubiq_cyt_c_chap"/>
</dbReference>
<comment type="caution">
    <text evidence="4">The sequence shown here is derived from an EMBL/GenBank/DDBJ whole genome shotgun (WGS) entry which is preliminary data.</text>
</comment>
<dbReference type="Pfam" id="PF03981">
    <property type="entry name" value="Ubiq_cyt_C_chap"/>
    <property type="match status" value="1"/>
</dbReference>
<dbReference type="PATRIC" id="fig|1514904.3.peg.3374"/>
<evidence type="ECO:0000313" key="4">
    <source>
        <dbReference type="EMBL" id="KPB01760.1"/>
    </source>
</evidence>
<comment type="similarity">
    <text evidence="1">Belongs to the CBP3 family.</text>
</comment>
<name>A0A0M9GN83_9HYPH</name>
<keyword evidence="5" id="KW-1185">Reference proteome</keyword>
<accession>A0A0M9GN83</accession>
<dbReference type="AlphaFoldDB" id="A0A0M9GN83"/>
<dbReference type="EMBL" id="JXMU01000008">
    <property type="protein sequence ID" value="KPB01760.1"/>
    <property type="molecule type" value="Genomic_DNA"/>
</dbReference>
<dbReference type="PANTHER" id="PTHR12184">
    <property type="entry name" value="UBIQUINOL-CYTOCHROME C REDUCTASE COMPLEX ASSEMBLY FACTOR 1 FAMILY MEMBER"/>
    <property type="match status" value="1"/>
</dbReference>
<feature type="domain" description="Ubiquinol-cytochrome c chaperone" evidence="3">
    <location>
        <begin position="37"/>
        <end position="175"/>
    </location>
</feature>
<protein>
    <submittedName>
        <fullName evidence="4">Ubiquinol-cytochrome C chaperone</fullName>
    </submittedName>
</protein>
<gene>
    <name evidence="4" type="ORF">SU32_06705</name>
</gene>
<dbReference type="RefSeq" id="WP_245625500.1">
    <property type="nucleotide sequence ID" value="NZ_JXMU01000008.1"/>
</dbReference>
<proteinExistence type="inferred from homology"/>
<dbReference type="InterPro" id="IPR014569">
    <property type="entry name" value="Ubq_cyt-c_CBP3-rel"/>
</dbReference>
<dbReference type="Proteomes" id="UP000038011">
    <property type="component" value="Unassembled WGS sequence"/>
</dbReference>
<evidence type="ECO:0000313" key="5">
    <source>
        <dbReference type="Proteomes" id="UP000038011"/>
    </source>
</evidence>
<sequence>MIMSLFRPKKQNPNKKIVSKLYAQIIEAGRQPVLYAEWGVPDTPIGRYEAIGLHMILFLFRTRSAKPALEELSQDVLDEFFLELDHSVRELGVGDAGVPKRMKKLGKMFYGRMGPYWKALDDNDLAALKEALARNILPDENEQLATEPLAQYMIDSAARLAKIDDDKLLRGEIDFPEPQGIAVYE</sequence>
<evidence type="ECO:0000256" key="1">
    <source>
        <dbReference type="ARBA" id="ARBA00006407"/>
    </source>
</evidence>
<reference evidence="4 5" key="1">
    <citation type="submission" date="2015-01" db="EMBL/GenBank/DDBJ databases">
        <title>Ahrensia donghaiensis sp. nov., a novel dimethylsulphoniopropionate-cleavage bacterium isolated from seawater and emended descriptions of the genus Ahrensia and Ahrensia kielensis.</title>
        <authorList>
            <person name="Liu J."/>
        </authorList>
    </citation>
    <scope>NUCLEOTIDE SEQUENCE [LARGE SCALE GENOMIC DNA]</scope>
    <source>
        <strain evidence="4 5">LZD062</strain>
    </source>
</reference>
<dbReference type="PIRSF" id="PIRSF032079">
    <property type="entry name" value="UCP032079"/>
    <property type="match status" value="1"/>
</dbReference>
<evidence type="ECO:0000259" key="3">
    <source>
        <dbReference type="Pfam" id="PF03981"/>
    </source>
</evidence>
<evidence type="ECO:0000256" key="2">
    <source>
        <dbReference type="ARBA" id="ARBA00006436"/>
    </source>
</evidence>
<organism evidence="4 5">
    <name type="scientific">Ahrensia marina</name>
    <dbReference type="NCBI Taxonomy" id="1514904"/>
    <lineage>
        <taxon>Bacteria</taxon>
        <taxon>Pseudomonadati</taxon>
        <taxon>Pseudomonadota</taxon>
        <taxon>Alphaproteobacteria</taxon>
        <taxon>Hyphomicrobiales</taxon>
        <taxon>Ahrensiaceae</taxon>
        <taxon>Ahrensia</taxon>
    </lineage>
</organism>
<comment type="similarity">
    <text evidence="2">Belongs to the UPF0174 family.</text>
</comment>
<dbReference type="STRING" id="1514904.SU32_06705"/>